<protein>
    <submittedName>
        <fullName evidence="2">Uncharacterized protein</fullName>
    </submittedName>
</protein>
<evidence type="ECO:0000313" key="2">
    <source>
        <dbReference type="EMBL" id="ABE64524.1"/>
    </source>
</evidence>
<reference evidence="2 3" key="1">
    <citation type="submission" date="2006-03" db="EMBL/GenBank/DDBJ databases">
        <title>Complete sequence of chromosome of Nitrobacter hamburgensis X14.</title>
        <authorList>
            <consortium name="US DOE Joint Genome Institute"/>
            <person name="Copeland A."/>
            <person name="Lucas S."/>
            <person name="Lapidus A."/>
            <person name="Barry K."/>
            <person name="Detter J.C."/>
            <person name="Glavina del Rio T."/>
            <person name="Hammon N."/>
            <person name="Israni S."/>
            <person name="Dalin E."/>
            <person name="Tice H."/>
            <person name="Pitluck S."/>
            <person name="Chain P."/>
            <person name="Malfatti S."/>
            <person name="Shin M."/>
            <person name="Vergez L."/>
            <person name="Schmutz J."/>
            <person name="Larimer F."/>
            <person name="Land M."/>
            <person name="Hauser L."/>
            <person name="Kyrpides N."/>
            <person name="Ivanova N."/>
            <person name="Ward B."/>
            <person name="Arp D."/>
            <person name="Klotz M."/>
            <person name="Stein L."/>
            <person name="O'Mullan G."/>
            <person name="Starkenburg S."/>
            <person name="Sayavedra L."/>
            <person name="Poret-Peterson A.T."/>
            <person name="Gentry M.E."/>
            <person name="Bruce D."/>
            <person name="Richardson P."/>
        </authorList>
    </citation>
    <scope>NUCLEOTIDE SEQUENCE [LARGE SCALE GENOMIC DNA]</scope>
    <source>
        <strain evidence="3">DSM 10229 / NCIMB 13809 / X14</strain>
    </source>
</reference>
<name>Q1QGX3_NITHX</name>
<organism evidence="2 3">
    <name type="scientific">Nitrobacter hamburgensis (strain DSM 10229 / NCIMB 13809 / X14)</name>
    <dbReference type="NCBI Taxonomy" id="323097"/>
    <lineage>
        <taxon>Bacteria</taxon>
        <taxon>Pseudomonadati</taxon>
        <taxon>Pseudomonadota</taxon>
        <taxon>Alphaproteobacteria</taxon>
        <taxon>Hyphomicrobiales</taxon>
        <taxon>Nitrobacteraceae</taxon>
        <taxon>Nitrobacter</taxon>
    </lineage>
</organism>
<keyword evidence="3" id="KW-1185">Reference proteome</keyword>
<gene>
    <name evidence="2" type="ordered locus">Nham_3815</name>
</gene>
<dbReference type="eggNOG" id="ENOG50318YM">
    <property type="taxonomic scope" value="Bacteria"/>
</dbReference>
<evidence type="ECO:0000256" key="1">
    <source>
        <dbReference type="SAM" id="MobiDB-lite"/>
    </source>
</evidence>
<dbReference type="Proteomes" id="UP000001953">
    <property type="component" value="Chromosome"/>
</dbReference>
<accession>Q1QGX3</accession>
<dbReference type="EMBL" id="CP000319">
    <property type="protein sequence ID" value="ABE64524.1"/>
    <property type="molecule type" value="Genomic_DNA"/>
</dbReference>
<dbReference type="HOGENOM" id="CLU_190685_1_1_5"/>
<feature type="region of interest" description="Disordered" evidence="1">
    <location>
        <begin position="35"/>
        <end position="60"/>
    </location>
</feature>
<dbReference type="AlphaFoldDB" id="Q1QGX3"/>
<dbReference type="KEGG" id="nha:Nham_3815"/>
<sequence length="60" mass="6601">MKQTKSLQDRIAEFAANARQEAAGLPDGPEREQLLKKVQQAETASEIEGWANSPALQPPR</sequence>
<evidence type="ECO:0000313" key="3">
    <source>
        <dbReference type="Proteomes" id="UP000001953"/>
    </source>
</evidence>
<proteinExistence type="predicted"/>
<dbReference type="RefSeq" id="WP_011512156.1">
    <property type="nucleotide sequence ID" value="NC_007964.1"/>
</dbReference>